<protein>
    <submittedName>
        <fullName evidence="9">Zinc transporter, ZIP family</fullName>
    </submittedName>
</protein>
<dbReference type="InterPro" id="IPR003689">
    <property type="entry name" value="ZIP"/>
</dbReference>
<dbReference type="GO" id="GO:0005385">
    <property type="term" value="F:zinc ion transmembrane transporter activity"/>
    <property type="evidence" value="ECO:0007669"/>
    <property type="project" value="TreeGrafter"/>
</dbReference>
<gene>
    <name evidence="9" type="ORF">SAMN05444515_102184</name>
</gene>
<dbReference type="Proteomes" id="UP000199256">
    <property type="component" value="Unassembled WGS sequence"/>
</dbReference>
<dbReference type="EMBL" id="FOAA01000002">
    <property type="protein sequence ID" value="SEK50332.1"/>
    <property type="molecule type" value="Genomic_DNA"/>
</dbReference>
<dbReference type="Pfam" id="PF02535">
    <property type="entry name" value="Zip"/>
    <property type="match status" value="1"/>
</dbReference>
<comment type="similarity">
    <text evidence="2">Belongs to the ZIP transporter (TC 2.A.5) family.</text>
</comment>
<feature type="transmembrane region" description="Helical" evidence="8">
    <location>
        <begin position="20"/>
        <end position="41"/>
    </location>
</feature>
<dbReference type="PANTHER" id="PTHR11040:SF211">
    <property type="entry name" value="ZINC TRANSPORTER ZIP11"/>
    <property type="match status" value="1"/>
</dbReference>
<comment type="subcellular location">
    <subcellularLocation>
        <location evidence="1">Cell membrane</location>
        <topology evidence="1">Multi-pass membrane protein</topology>
    </subcellularLocation>
</comment>
<evidence type="ECO:0000313" key="9">
    <source>
        <dbReference type="EMBL" id="SEK50332.1"/>
    </source>
</evidence>
<evidence type="ECO:0000256" key="8">
    <source>
        <dbReference type="SAM" id="Phobius"/>
    </source>
</evidence>
<proteinExistence type="inferred from homology"/>
<keyword evidence="6 8" id="KW-1133">Transmembrane helix</keyword>
<feature type="transmembrane region" description="Helical" evidence="8">
    <location>
        <begin position="193"/>
        <end position="215"/>
    </location>
</feature>
<feature type="transmembrane region" description="Helical" evidence="8">
    <location>
        <begin position="87"/>
        <end position="107"/>
    </location>
</feature>
<keyword evidence="3" id="KW-1003">Cell membrane</keyword>
<feature type="transmembrane region" description="Helical" evidence="8">
    <location>
        <begin position="163"/>
        <end position="187"/>
    </location>
</feature>
<keyword evidence="7 8" id="KW-0472">Membrane</keyword>
<evidence type="ECO:0000256" key="7">
    <source>
        <dbReference type="ARBA" id="ARBA00023136"/>
    </source>
</evidence>
<dbReference type="PANTHER" id="PTHR11040">
    <property type="entry name" value="ZINC/IRON TRANSPORTER"/>
    <property type="match status" value="1"/>
</dbReference>
<accession>A0A1H7HLI1</accession>
<feature type="transmembrane region" description="Helical" evidence="8">
    <location>
        <begin position="119"/>
        <end position="142"/>
    </location>
</feature>
<dbReference type="OrthoDB" id="9787346at2"/>
<evidence type="ECO:0000256" key="1">
    <source>
        <dbReference type="ARBA" id="ARBA00004651"/>
    </source>
</evidence>
<dbReference type="STRING" id="1396821.SAMN05444515_102184"/>
<evidence type="ECO:0000256" key="5">
    <source>
        <dbReference type="ARBA" id="ARBA00022833"/>
    </source>
</evidence>
<reference evidence="10" key="1">
    <citation type="submission" date="2016-10" db="EMBL/GenBank/DDBJ databases">
        <authorList>
            <person name="Varghese N."/>
            <person name="Submissions S."/>
        </authorList>
    </citation>
    <scope>NUCLEOTIDE SEQUENCE [LARGE SCALE GENOMIC DNA]</scope>
    <source>
        <strain evidence="10">DSM 241</strain>
    </source>
</reference>
<keyword evidence="5" id="KW-0862">Zinc</keyword>
<evidence type="ECO:0000313" key="10">
    <source>
        <dbReference type="Proteomes" id="UP000199256"/>
    </source>
</evidence>
<organism evidence="9 10">
    <name type="scientific">Ectothiorhodospira marina</name>
    <dbReference type="NCBI Taxonomy" id="1396821"/>
    <lineage>
        <taxon>Bacteria</taxon>
        <taxon>Pseudomonadati</taxon>
        <taxon>Pseudomonadota</taxon>
        <taxon>Gammaproteobacteria</taxon>
        <taxon>Chromatiales</taxon>
        <taxon>Ectothiorhodospiraceae</taxon>
        <taxon>Ectothiorhodospira</taxon>
    </lineage>
</organism>
<sequence length="304" mass="31714">MNQSKVEVIQDGARVSWPGVTTSLGVLVLFILMVSVTWPRIEYWISGMGTIQIGLLASLVAGLFTAVGAIPIFFLRRIPQSVEDAMMGFGAGVMLAATAFELVLPAVEGAEAQYGVVGMAILVLAVGMGLGGGFLLLLHRLVPHEHFMIGPQSGADPMKIRRVYLFIFAIALHNLPEGLAVGVGFGGDVSDGMTLAVAIGLQNMPEGLVVAIALLSLGYSKITAFGVTLLTGLVQPVGGLMGAVAVSVMEFLLPWGLAFAAGAMLFVISHEIIPESHRKGHEAKATLGVLIGFIALIAIDLSLG</sequence>
<evidence type="ECO:0000256" key="4">
    <source>
        <dbReference type="ARBA" id="ARBA00022692"/>
    </source>
</evidence>
<name>A0A1H7HLI1_9GAMM</name>
<dbReference type="AlphaFoldDB" id="A0A1H7HLI1"/>
<evidence type="ECO:0000256" key="2">
    <source>
        <dbReference type="ARBA" id="ARBA00006939"/>
    </source>
</evidence>
<keyword evidence="10" id="KW-1185">Reference proteome</keyword>
<feature type="transmembrane region" description="Helical" evidence="8">
    <location>
        <begin position="53"/>
        <end position="75"/>
    </location>
</feature>
<evidence type="ECO:0000256" key="3">
    <source>
        <dbReference type="ARBA" id="ARBA00022475"/>
    </source>
</evidence>
<dbReference type="GO" id="GO:0005886">
    <property type="term" value="C:plasma membrane"/>
    <property type="evidence" value="ECO:0007669"/>
    <property type="project" value="UniProtKB-SubCell"/>
</dbReference>
<dbReference type="RefSeq" id="WP_090251161.1">
    <property type="nucleotide sequence ID" value="NZ_FOAA01000002.1"/>
</dbReference>
<feature type="transmembrane region" description="Helical" evidence="8">
    <location>
        <begin position="252"/>
        <end position="273"/>
    </location>
</feature>
<feature type="transmembrane region" description="Helical" evidence="8">
    <location>
        <begin position="285"/>
        <end position="303"/>
    </location>
</feature>
<evidence type="ECO:0000256" key="6">
    <source>
        <dbReference type="ARBA" id="ARBA00022989"/>
    </source>
</evidence>
<feature type="transmembrane region" description="Helical" evidence="8">
    <location>
        <begin position="222"/>
        <end position="246"/>
    </location>
</feature>
<keyword evidence="4 8" id="KW-0812">Transmembrane</keyword>